<dbReference type="AlphaFoldDB" id="A0A1X0DNE8"/>
<dbReference type="NCBIfam" id="TIGR03718">
    <property type="entry name" value="R_switched_Alx"/>
    <property type="match status" value="1"/>
</dbReference>
<comment type="similarity">
    <text evidence="2">Belongs to the TerC family.</text>
</comment>
<dbReference type="PANTHER" id="PTHR30238">
    <property type="entry name" value="MEMBRANE BOUND PREDICTED REDOX MODULATOR"/>
    <property type="match status" value="1"/>
</dbReference>
<organism evidence="6 7">
    <name type="scientific">Mycolicibacterium insubricum</name>
    <dbReference type="NCBI Taxonomy" id="444597"/>
    <lineage>
        <taxon>Bacteria</taxon>
        <taxon>Bacillati</taxon>
        <taxon>Actinomycetota</taxon>
        <taxon>Actinomycetes</taxon>
        <taxon>Mycobacteriales</taxon>
        <taxon>Mycobacteriaceae</taxon>
        <taxon>Mycolicibacterium</taxon>
    </lineage>
</organism>
<evidence type="ECO:0000256" key="3">
    <source>
        <dbReference type="ARBA" id="ARBA00022692"/>
    </source>
</evidence>
<dbReference type="PANTHER" id="PTHR30238:SF0">
    <property type="entry name" value="THYLAKOID MEMBRANE PROTEIN TERC, CHLOROPLASTIC"/>
    <property type="match status" value="1"/>
</dbReference>
<dbReference type="RefSeq" id="WP_083029283.1">
    <property type="nucleotide sequence ID" value="NZ_AP022618.1"/>
</dbReference>
<dbReference type="STRING" id="444597.BST26_03015"/>
<evidence type="ECO:0000256" key="5">
    <source>
        <dbReference type="ARBA" id="ARBA00023136"/>
    </source>
</evidence>
<dbReference type="Pfam" id="PF03741">
    <property type="entry name" value="TerC"/>
    <property type="match status" value="1"/>
</dbReference>
<dbReference type="Proteomes" id="UP000192801">
    <property type="component" value="Unassembled WGS sequence"/>
</dbReference>
<evidence type="ECO:0000313" key="6">
    <source>
        <dbReference type="EMBL" id="ORA73380.1"/>
    </source>
</evidence>
<dbReference type="OrthoDB" id="5242957at2"/>
<evidence type="ECO:0000256" key="1">
    <source>
        <dbReference type="ARBA" id="ARBA00004141"/>
    </source>
</evidence>
<evidence type="ECO:0000313" key="7">
    <source>
        <dbReference type="Proteomes" id="UP000192801"/>
    </source>
</evidence>
<dbReference type="GO" id="GO:0016020">
    <property type="term" value="C:membrane"/>
    <property type="evidence" value="ECO:0007669"/>
    <property type="project" value="UniProtKB-SubCell"/>
</dbReference>
<protein>
    <submittedName>
        <fullName evidence="6">Tellurium resistance protein TerC</fullName>
    </submittedName>
</protein>
<name>A0A1X0DNE8_9MYCO</name>
<keyword evidence="3" id="KW-0812">Transmembrane</keyword>
<comment type="caution">
    <text evidence="6">The sequence shown here is derived from an EMBL/GenBank/DDBJ whole genome shotgun (WGS) entry which is preliminary data.</text>
</comment>
<evidence type="ECO:0000256" key="2">
    <source>
        <dbReference type="ARBA" id="ARBA00007511"/>
    </source>
</evidence>
<keyword evidence="5" id="KW-0472">Membrane</keyword>
<keyword evidence="7" id="KW-1185">Reference proteome</keyword>
<dbReference type="InterPro" id="IPR005496">
    <property type="entry name" value="Integral_membrane_TerC"/>
</dbReference>
<gene>
    <name evidence="6" type="ORF">BST26_03015</name>
</gene>
<sequence>MQVTTLEWTITLGVTIAVLLFDVFVIARRPHEPTMRECGIALIAYIGLALAFGVFVWNFHGRQYGLEFYAGWLTEYSLSVDNLFVFIIIMASFRVPRKYQQEALLVGIILALIFRGVFIAAGAVVIERYSWVFYIFGAFLLYTAVKVVRDTDHSDDTENAVVRFARRRLSFTDTWDGLKLWVHENGKRLMTPMFLVIVALGTTDLMFALDSIPAIYGLTQQPYLVFTANLFALMGLRQLYFLLGDLLDRLVFLPQGLAIILGFIGVKLVLHALHENTLSFINNGEGLAVPDIPTLWSLGVIILTLFLTMIASLIKTRAQRS</sequence>
<accession>A0A1X0DNE8</accession>
<keyword evidence="4" id="KW-1133">Transmembrane helix</keyword>
<comment type="subcellular location">
    <subcellularLocation>
        <location evidence="1">Membrane</location>
        <topology evidence="1">Multi-pass membrane protein</topology>
    </subcellularLocation>
</comment>
<dbReference type="EMBL" id="MVHS01000004">
    <property type="protein sequence ID" value="ORA73380.1"/>
    <property type="molecule type" value="Genomic_DNA"/>
</dbReference>
<reference evidence="6 7" key="1">
    <citation type="submission" date="2016-12" db="EMBL/GenBank/DDBJ databases">
        <title>The new phylogeny of genus Mycobacterium.</title>
        <authorList>
            <person name="Tortoli E."/>
            <person name="Trovato A."/>
            <person name="Cirillo D.M."/>
        </authorList>
    </citation>
    <scope>NUCLEOTIDE SEQUENCE [LARGE SCALE GENOMIC DNA]</scope>
    <source>
        <strain evidence="6 7">DSM 45130</strain>
    </source>
</reference>
<proteinExistence type="inferred from homology"/>
<dbReference type="InterPro" id="IPR022369">
    <property type="entry name" value="Integral_membrane_TerC_rswitch"/>
</dbReference>
<evidence type="ECO:0000256" key="4">
    <source>
        <dbReference type="ARBA" id="ARBA00022989"/>
    </source>
</evidence>